<evidence type="ECO:0000256" key="1">
    <source>
        <dbReference type="SAM" id="MobiDB-lite"/>
    </source>
</evidence>
<dbReference type="AlphaFoldDB" id="A0A8E5HLK0"/>
<accession>A0A8E5HLK0</accession>
<proteinExistence type="predicted"/>
<evidence type="ECO:0000313" key="2">
    <source>
        <dbReference type="EMBL" id="QUC17619.1"/>
    </source>
</evidence>
<sequence>MESVRDNAVSEETGPAWVKRASIQTLQAIEEGSIPGSASATRFYHLEYGIAMCPTRRQVEQDQDHDGSLRDAFVSAQPD</sequence>
<feature type="compositionally biased region" description="Basic and acidic residues" evidence="1">
    <location>
        <begin position="58"/>
        <end position="69"/>
    </location>
</feature>
<dbReference type="GeneID" id="66062638"/>
<dbReference type="Proteomes" id="UP000027002">
    <property type="component" value="Chromosome 2"/>
</dbReference>
<evidence type="ECO:0000313" key="3">
    <source>
        <dbReference type="Proteomes" id="UP000027002"/>
    </source>
</evidence>
<gene>
    <name evidence="2" type="ORF">UV8b_01860</name>
</gene>
<feature type="region of interest" description="Disordered" evidence="1">
    <location>
        <begin position="58"/>
        <end position="79"/>
    </location>
</feature>
<dbReference type="EMBL" id="CP072754">
    <property type="protein sequence ID" value="QUC17619.1"/>
    <property type="molecule type" value="Genomic_DNA"/>
</dbReference>
<dbReference type="KEGG" id="uvi:66062638"/>
<protein>
    <submittedName>
        <fullName evidence="2">Uncharacterized protein</fullName>
    </submittedName>
</protein>
<dbReference type="RefSeq" id="XP_042995292.1">
    <property type="nucleotide sequence ID" value="XM_043139358.1"/>
</dbReference>
<organism evidence="2 3">
    <name type="scientific">Ustilaginoidea virens</name>
    <name type="common">Rice false smut fungus</name>
    <name type="synonym">Villosiclava virens</name>
    <dbReference type="NCBI Taxonomy" id="1159556"/>
    <lineage>
        <taxon>Eukaryota</taxon>
        <taxon>Fungi</taxon>
        <taxon>Dikarya</taxon>
        <taxon>Ascomycota</taxon>
        <taxon>Pezizomycotina</taxon>
        <taxon>Sordariomycetes</taxon>
        <taxon>Hypocreomycetidae</taxon>
        <taxon>Hypocreales</taxon>
        <taxon>Clavicipitaceae</taxon>
        <taxon>Ustilaginoidea</taxon>
    </lineage>
</organism>
<reference evidence="2" key="1">
    <citation type="submission" date="2020-03" db="EMBL/GenBank/DDBJ databases">
        <title>A mixture of massive structural variations and highly conserved coding sequences in Ustilaginoidea virens genome.</title>
        <authorList>
            <person name="Zhang K."/>
            <person name="Zhao Z."/>
            <person name="Zhang Z."/>
            <person name="Li Y."/>
            <person name="Hsiang T."/>
            <person name="Sun W."/>
        </authorList>
    </citation>
    <scope>NUCLEOTIDE SEQUENCE</scope>
    <source>
        <strain evidence="2">UV-8b</strain>
    </source>
</reference>
<name>A0A8E5HLK0_USTVR</name>
<keyword evidence="3" id="KW-1185">Reference proteome</keyword>